<name>A0A1I8B1X1_MELHA</name>
<evidence type="ECO:0000256" key="2">
    <source>
        <dbReference type="SAM" id="Phobius"/>
    </source>
</evidence>
<proteinExistence type="predicted"/>
<feature type="region of interest" description="Disordered" evidence="1">
    <location>
        <begin position="169"/>
        <end position="190"/>
    </location>
</feature>
<keyword evidence="3" id="KW-1185">Reference proteome</keyword>
<accession>A0A1I8B1X1</accession>
<evidence type="ECO:0000256" key="1">
    <source>
        <dbReference type="SAM" id="MobiDB-lite"/>
    </source>
</evidence>
<feature type="compositionally biased region" description="Basic and acidic residues" evidence="1">
    <location>
        <begin position="176"/>
        <end position="190"/>
    </location>
</feature>
<dbReference type="Proteomes" id="UP000095281">
    <property type="component" value="Unplaced"/>
</dbReference>
<evidence type="ECO:0000313" key="4">
    <source>
        <dbReference type="WBParaSite" id="MhA1_Contig1243.frz3.gene7"/>
    </source>
</evidence>
<feature type="transmembrane region" description="Helical" evidence="2">
    <location>
        <begin position="36"/>
        <end position="58"/>
    </location>
</feature>
<keyword evidence="2" id="KW-1133">Transmembrane helix</keyword>
<organism evidence="3 4">
    <name type="scientific">Meloidogyne hapla</name>
    <name type="common">Root-knot nematode worm</name>
    <dbReference type="NCBI Taxonomy" id="6305"/>
    <lineage>
        <taxon>Eukaryota</taxon>
        <taxon>Metazoa</taxon>
        <taxon>Ecdysozoa</taxon>
        <taxon>Nematoda</taxon>
        <taxon>Chromadorea</taxon>
        <taxon>Rhabditida</taxon>
        <taxon>Tylenchina</taxon>
        <taxon>Tylenchomorpha</taxon>
        <taxon>Tylenchoidea</taxon>
        <taxon>Meloidogynidae</taxon>
        <taxon>Meloidogyninae</taxon>
        <taxon>Meloidogyne</taxon>
    </lineage>
</organism>
<evidence type="ECO:0000313" key="3">
    <source>
        <dbReference type="Proteomes" id="UP000095281"/>
    </source>
</evidence>
<sequence length="190" mass="21606">MAIKTTIQSKLYKQQKSTKNIKIITNNNKTKSQFDFFVKLKFLTFSIIIFSISILEAFPSNGKGGGGKKIEIKPLKQKDLICNVGDEHECICNRSMGNLDSSNTPNCNEFIGGNSLDAVKIVLRDFNLTALLYTNETYEQYLRRRISQVLSRYCETVPDECPGTLAELRSQRKKQKQEPNSRELDNLNGK</sequence>
<keyword evidence="2" id="KW-0812">Transmembrane</keyword>
<keyword evidence="2" id="KW-0472">Membrane</keyword>
<dbReference type="AlphaFoldDB" id="A0A1I8B1X1"/>
<dbReference type="WBParaSite" id="MhA1_Contig1243.frz3.gene7">
    <property type="protein sequence ID" value="MhA1_Contig1243.frz3.gene7"/>
    <property type="gene ID" value="MhA1_Contig1243.frz3.gene7"/>
</dbReference>
<reference evidence="4" key="1">
    <citation type="submission" date="2016-11" db="UniProtKB">
        <authorList>
            <consortium name="WormBaseParasite"/>
        </authorList>
    </citation>
    <scope>IDENTIFICATION</scope>
</reference>
<protein>
    <submittedName>
        <fullName evidence="4">Saposin B-type domain-containing protein</fullName>
    </submittedName>
</protein>